<accession>A0A3A6PPJ1</accession>
<comment type="caution">
    <text evidence="2">The sequence shown here is derived from an EMBL/GenBank/DDBJ whole genome shotgun (WGS) entry which is preliminary data.</text>
</comment>
<dbReference type="EMBL" id="QXQB01000001">
    <property type="protein sequence ID" value="RJX41308.1"/>
    <property type="molecule type" value="Genomic_DNA"/>
</dbReference>
<gene>
    <name evidence="2" type="ORF">D3P09_04810</name>
</gene>
<evidence type="ECO:0000259" key="1">
    <source>
        <dbReference type="Pfam" id="PF12867"/>
    </source>
</evidence>
<organism evidence="2 3">
    <name type="scientific">Paenibacillus pinisoli</name>
    <dbReference type="NCBI Taxonomy" id="1276110"/>
    <lineage>
        <taxon>Bacteria</taxon>
        <taxon>Bacillati</taxon>
        <taxon>Bacillota</taxon>
        <taxon>Bacilli</taxon>
        <taxon>Bacillales</taxon>
        <taxon>Paenibacillaceae</taxon>
        <taxon>Paenibacillus</taxon>
    </lineage>
</organism>
<feature type="domain" description="DinB-like" evidence="1">
    <location>
        <begin position="23"/>
        <end position="172"/>
    </location>
</feature>
<proteinExistence type="predicted"/>
<dbReference type="Pfam" id="PF12867">
    <property type="entry name" value="DinB_2"/>
    <property type="match status" value="1"/>
</dbReference>
<protein>
    <submittedName>
        <fullName evidence="2">DinB family protein</fullName>
    </submittedName>
</protein>
<dbReference type="InterPro" id="IPR034660">
    <property type="entry name" value="DinB/YfiT-like"/>
</dbReference>
<sequence>MVEIANNRGGKPMELIQRYRHHLSTARDSLLQEISSLNEHEFNQAKENAWSIGQICHHLWKTETLFTKAILFGLKRRPITDADRKPVEVVLDHAVKYQALEIAVPDAGPFQVEELLQMLGESRGLLLDMLGKVEDPAAFAEIAVNHPRFGDLPLEQWIELLYMHEQRHTEQIRELKSLQS</sequence>
<dbReference type="Proteomes" id="UP000267798">
    <property type="component" value="Unassembled WGS sequence"/>
</dbReference>
<dbReference type="AlphaFoldDB" id="A0A3A6PPJ1"/>
<dbReference type="OrthoDB" id="5464839at2"/>
<dbReference type="InterPro" id="IPR024775">
    <property type="entry name" value="DinB-like"/>
</dbReference>
<keyword evidence="3" id="KW-1185">Reference proteome</keyword>
<reference evidence="2 3" key="1">
    <citation type="submission" date="2018-09" db="EMBL/GenBank/DDBJ databases">
        <title>Paenibacillus aracenensis nov. sp. isolated from a cave in southern Spain.</title>
        <authorList>
            <person name="Jurado V."/>
            <person name="Gutierrez-Patricio S."/>
            <person name="Gonzalez-Pimentel J.L."/>
            <person name="Miller A.Z."/>
            <person name="Laiz L."/>
            <person name="Saiz-Jimenez C."/>
        </authorList>
    </citation>
    <scope>NUCLEOTIDE SEQUENCE [LARGE SCALE GENOMIC DNA]</scope>
    <source>
        <strain evidence="2 3">JCM 19203</strain>
    </source>
</reference>
<evidence type="ECO:0000313" key="3">
    <source>
        <dbReference type="Proteomes" id="UP000267798"/>
    </source>
</evidence>
<dbReference type="SUPFAM" id="SSF109854">
    <property type="entry name" value="DinB/YfiT-like putative metalloenzymes"/>
    <property type="match status" value="1"/>
</dbReference>
<dbReference type="Gene3D" id="1.20.120.450">
    <property type="entry name" value="dinb family like domain"/>
    <property type="match status" value="1"/>
</dbReference>
<evidence type="ECO:0000313" key="2">
    <source>
        <dbReference type="EMBL" id="RJX41308.1"/>
    </source>
</evidence>
<name>A0A3A6PPJ1_9BACL</name>